<proteinExistence type="predicted"/>
<comment type="caution">
    <text evidence="1">The sequence shown here is derived from an EMBL/GenBank/DDBJ whole genome shotgun (WGS) entry which is preliminary data.</text>
</comment>
<dbReference type="Proteomes" id="UP000178700">
    <property type="component" value="Unassembled WGS sequence"/>
</dbReference>
<reference evidence="1 2" key="1">
    <citation type="journal article" date="2016" name="Nat. Commun.">
        <title>Thousands of microbial genomes shed light on interconnected biogeochemical processes in an aquifer system.</title>
        <authorList>
            <person name="Anantharaman K."/>
            <person name="Brown C.T."/>
            <person name="Hug L.A."/>
            <person name="Sharon I."/>
            <person name="Castelle C.J."/>
            <person name="Probst A.J."/>
            <person name="Thomas B.C."/>
            <person name="Singh A."/>
            <person name="Wilkins M.J."/>
            <person name="Karaoz U."/>
            <person name="Brodie E.L."/>
            <person name="Williams K.H."/>
            <person name="Hubbard S.S."/>
            <person name="Banfield J.F."/>
        </authorList>
    </citation>
    <scope>NUCLEOTIDE SEQUENCE [LARGE SCALE GENOMIC DNA]</scope>
</reference>
<accession>A0A1F6V4V3</accession>
<evidence type="ECO:0000313" key="2">
    <source>
        <dbReference type="Proteomes" id="UP000178700"/>
    </source>
</evidence>
<dbReference type="SUPFAM" id="SSF109604">
    <property type="entry name" value="HD-domain/PDEase-like"/>
    <property type="match status" value="1"/>
</dbReference>
<protein>
    <submittedName>
        <fullName evidence="1">Uncharacterized protein</fullName>
    </submittedName>
</protein>
<dbReference type="AlphaFoldDB" id="A0A1F6V4V3"/>
<gene>
    <name evidence="1" type="ORF">A2642_01835</name>
</gene>
<name>A0A1F6V4V3_9BACT</name>
<evidence type="ECO:0000313" key="1">
    <source>
        <dbReference type="EMBL" id="OGI64486.1"/>
    </source>
</evidence>
<organism evidence="1 2">
    <name type="scientific">Candidatus Nomurabacteria bacterium RIFCSPHIGHO2_01_FULL_39_10</name>
    <dbReference type="NCBI Taxonomy" id="1801733"/>
    <lineage>
        <taxon>Bacteria</taxon>
        <taxon>Candidatus Nomuraibacteriota</taxon>
    </lineage>
</organism>
<dbReference type="EMBL" id="MFTJ01000050">
    <property type="protein sequence ID" value="OGI64486.1"/>
    <property type="molecule type" value="Genomic_DNA"/>
</dbReference>
<sequence length="390" mass="46713">MAERNQFSKEYKIFKELEHWRPLKNIVAATEFVAANHLLYGLFCYLYIDTKELYAQMPLRKNGEKPFIHPLNVVMNLKKAGVNDVVTLCAGLIHDYVEERVDLYKEQVEIKEDSEGIKKLDAYEKVVLYELQEKMSVVAVQEKIDLRVVEEIIAITKLLTRHKRDFYYKSIIGIFQCRDEKIREKAMQVKLADRTHNIWSIENFTEQQRLFQCFKNLFIINNVKLYLMEKKGKHIFEEHEPLEKLLKKCGKATYDAFLYICRWTMEKGITEVTSMMQLAFQKFSLERNGMLEVTNINRREKHPLWLFQGVIRKYDAKLLHHFKTYEKLKQSEFEYCTLFFSDYKFTPEQIKAIVDYKDAYSLKEAVAYLLYKPDYMLGRFNYQKLFRKVE</sequence>
<dbReference type="Gene3D" id="1.10.3210.10">
    <property type="entry name" value="Hypothetical protein af1432"/>
    <property type="match status" value="1"/>
</dbReference>